<dbReference type="EMBL" id="MFZF01000022">
    <property type="protein sequence ID" value="OGK16009.1"/>
    <property type="molecule type" value="Genomic_DNA"/>
</dbReference>
<evidence type="ECO:0000313" key="3">
    <source>
        <dbReference type="EMBL" id="OGK16009.1"/>
    </source>
</evidence>
<accession>A0A1F7GAT5</accession>
<gene>
    <name evidence="3" type="ORF">A2690_00965</name>
</gene>
<name>A0A1F7GAT5_9BACT</name>
<dbReference type="Pfam" id="PF02655">
    <property type="entry name" value="ATP-grasp_3"/>
    <property type="match status" value="1"/>
</dbReference>
<keyword evidence="1" id="KW-0547">Nucleotide-binding</keyword>
<comment type="caution">
    <text evidence="3">The sequence shown here is derived from an EMBL/GenBank/DDBJ whole genome shotgun (WGS) entry which is preliminary data.</text>
</comment>
<keyword evidence="1" id="KW-0067">ATP-binding</keyword>
<dbReference type="InterPro" id="IPR003806">
    <property type="entry name" value="ATP-grasp_PylC-type"/>
</dbReference>
<sequence>MCNKPFFIHYDPPKGGFFVFMGKDERLRPLLIGETRVINYVLAVSSDGPLGKIGQRLLVVGNSSAALVEGAISPAPASRYDQFDSGSQMLPFCPNGATLVVQMPEDALTPEGVMVAQSMFELAKSSLAQLGIVRDVVVEFVPNAHDFAISATLDNPTAILPLFPSTRLFGDHEAAVAAAKFNNKPNFLQLVDDLSGGGLKLCTPVTFTFNENQYPSGFPSVDDLIDLARLNGSDAIYFKQNVSAGGFGVEKAQVDDKNNAAVLYDKWLERMRKEKEKGSTEWDFHIQLGVPSPKELNGTVESPCIIAVIDTNKNGCRPRILQVAQQRLDHGTHHVGNVIDPEYERRFVSQYEFELYAVLNALAENGVRGHGGLDVVVSDSGELYFIEFNPRLNGNSRVRILRDYLPYDTVITTNNTIKLSKQNISVMEELRQYFYDPGQPDRPALAITRFPRFAGDPIGFDFINDRFGHLEEGVIRLMNSALVE</sequence>
<proteinExistence type="predicted"/>
<feature type="domain" description="ATP-grasp" evidence="2">
    <location>
        <begin position="358"/>
        <end position="418"/>
    </location>
</feature>
<evidence type="ECO:0000313" key="4">
    <source>
        <dbReference type="Proteomes" id="UP000178372"/>
    </source>
</evidence>
<evidence type="ECO:0000259" key="2">
    <source>
        <dbReference type="PROSITE" id="PS50975"/>
    </source>
</evidence>
<protein>
    <recommendedName>
        <fullName evidence="2">ATP-grasp domain-containing protein</fullName>
    </recommendedName>
</protein>
<dbReference type="PROSITE" id="PS50975">
    <property type="entry name" value="ATP_GRASP"/>
    <property type="match status" value="1"/>
</dbReference>
<dbReference type="InterPro" id="IPR011761">
    <property type="entry name" value="ATP-grasp"/>
</dbReference>
<dbReference type="GO" id="GO:0005524">
    <property type="term" value="F:ATP binding"/>
    <property type="evidence" value="ECO:0007669"/>
    <property type="project" value="UniProtKB-UniRule"/>
</dbReference>
<dbReference type="GO" id="GO:0046872">
    <property type="term" value="F:metal ion binding"/>
    <property type="evidence" value="ECO:0007669"/>
    <property type="project" value="InterPro"/>
</dbReference>
<dbReference type="Proteomes" id="UP000178372">
    <property type="component" value="Unassembled WGS sequence"/>
</dbReference>
<reference evidence="3 4" key="1">
    <citation type="journal article" date="2016" name="Nat. Commun.">
        <title>Thousands of microbial genomes shed light on interconnected biogeochemical processes in an aquifer system.</title>
        <authorList>
            <person name="Anantharaman K."/>
            <person name="Brown C.T."/>
            <person name="Hug L.A."/>
            <person name="Sharon I."/>
            <person name="Castelle C.J."/>
            <person name="Probst A.J."/>
            <person name="Thomas B.C."/>
            <person name="Singh A."/>
            <person name="Wilkins M.J."/>
            <person name="Karaoz U."/>
            <person name="Brodie E.L."/>
            <person name="Williams K.H."/>
            <person name="Hubbard S.S."/>
            <person name="Banfield J.F."/>
        </authorList>
    </citation>
    <scope>NUCLEOTIDE SEQUENCE [LARGE SCALE GENOMIC DNA]</scope>
</reference>
<dbReference type="SUPFAM" id="SSF56059">
    <property type="entry name" value="Glutathione synthetase ATP-binding domain-like"/>
    <property type="match status" value="1"/>
</dbReference>
<organism evidence="3 4">
    <name type="scientific">Candidatus Roizmanbacteria bacterium RIFCSPHIGHO2_01_FULL_39_12b</name>
    <dbReference type="NCBI Taxonomy" id="1802030"/>
    <lineage>
        <taxon>Bacteria</taxon>
        <taxon>Candidatus Roizmaniibacteriota</taxon>
    </lineage>
</organism>
<dbReference type="Gene3D" id="3.30.470.20">
    <property type="entry name" value="ATP-grasp fold, B domain"/>
    <property type="match status" value="1"/>
</dbReference>
<evidence type="ECO:0000256" key="1">
    <source>
        <dbReference type="PROSITE-ProRule" id="PRU00409"/>
    </source>
</evidence>
<dbReference type="AlphaFoldDB" id="A0A1F7GAT5"/>